<dbReference type="Proteomes" id="UP000030748">
    <property type="component" value="Unassembled WGS sequence"/>
</dbReference>
<feature type="compositionally biased region" description="Polar residues" evidence="1">
    <location>
        <begin position="163"/>
        <end position="172"/>
    </location>
</feature>
<dbReference type="PANTHER" id="PTHR22957">
    <property type="entry name" value="TBC1 DOMAIN FAMILY MEMBER GTPASE-ACTIVATING PROTEIN"/>
    <property type="match status" value="1"/>
</dbReference>
<organism evidence="3 4">
    <name type="scientific">Erythranthe guttata</name>
    <name type="common">Yellow monkey flower</name>
    <name type="synonym">Mimulus guttatus</name>
    <dbReference type="NCBI Taxonomy" id="4155"/>
    <lineage>
        <taxon>Eukaryota</taxon>
        <taxon>Viridiplantae</taxon>
        <taxon>Streptophyta</taxon>
        <taxon>Embryophyta</taxon>
        <taxon>Tracheophyta</taxon>
        <taxon>Spermatophyta</taxon>
        <taxon>Magnoliopsida</taxon>
        <taxon>eudicotyledons</taxon>
        <taxon>Gunneridae</taxon>
        <taxon>Pentapetalae</taxon>
        <taxon>asterids</taxon>
        <taxon>lamiids</taxon>
        <taxon>Lamiales</taxon>
        <taxon>Phrymaceae</taxon>
        <taxon>Erythranthe</taxon>
    </lineage>
</organism>
<dbReference type="STRING" id="4155.A0A022RMN9"/>
<dbReference type="PROSITE" id="PS50086">
    <property type="entry name" value="TBC_RABGAP"/>
    <property type="match status" value="1"/>
</dbReference>
<evidence type="ECO:0000259" key="2">
    <source>
        <dbReference type="PROSITE" id="PS50086"/>
    </source>
</evidence>
<dbReference type="InterPro" id="IPR000195">
    <property type="entry name" value="Rab-GAP-TBC_dom"/>
</dbReference>
<dbReference type="FunFam" id="1.10.8.270:FF:000021">
    <property type="entry name" value="Ypt/Rab-GAP domain of gyp1p superfamily protein"/>
    <property type="match status" value="1"/>
</dbReference>
<feature type="domain" description="Rab-GAP TBC" evidence="2">
    <location>
        <begin position="75"/>
        <end position="514"/>
    </location>
</feature>
<dbReference type="PANTHER" id="PTHR22957:SF456">
    <property type="entry name" value="YPT_RAB-GAP DOMAIN OF GYP1P SUPERFAMILY PROTEIN"/>
    <property type="match status" value="1"/>
</dbReference>
<evidence type="ECO:0000256" key="1">
    <source>
        <dbReference type="SAM" id="MobiDB-lite"/>
    </source>
</evidence>
<dbReference type="GO" id="GO:0005096">
    <property type="term" value="F:GTPase activator activity"/>
    <property type="evidence" value="ECO:0000318"/>
    <property type="project" value="GO_Central"/>
</dbReference>
<dbReference type="OMA" id="KPEKWHT"/>
<gene>
    <name evidence="3" type="ORF">MIMGU_mgv1a002349mg</name>
</gene>
<dbReference type="AlphaFoldDB" id="A0A022RMN9"/>
<dbReference type="Pfam" id="PF00566">
    <property type="entry name" value="RabGAP-TBC"/>
    <property type="match status" value="1"/>
</dbReference>
<dbReference type="OrthoDB" id="10264062at2759"/>
<dbReference type="SMART" id="SM00164">
    <property type="entry name" value="TBC"/>
    <property type="match status" value="1"/>
</dbReference>
<protein>
    <recommendedName>
        <fullName evidence="2">Rab-GAP TBC domain-containing protein</fullName>
    </recommendedName>
</protein>
<evidence type="ECO:0000313" key="4">
    <source>
        <dbReference type="Proteomes" id="UP000030748"/>
    </source>
</evidence>
<feature type="region of interest" description="Disordered" evidence="1">
    <location>
        <begin position="210"/>
        <end position="234"/>
    </location>
</feature>
<dbReference type="PhylomeDB" id="A0A022RMN9"/>
<reference evidence="3 4" key="1">
    <citation type="journal article" date="2013" name="Proc. Natl. Acad. Sci. U.S.A.">
        <title>Fine-scale variation in meiotic recombination in Mimulus inferred from population shotgun sequencing.</title>
        <authorList>
            <person name="Hellsten U."/>
            <person name="Wright K.M."/>
            <person name="Jenkins J."/>
            <person name="Shu S."/>
            <person name="Yuan Y."/>
            <person name="Wessler S.R."/>
            <person name="Schmutz J."/>
            <person name="Willis J.H."/>
            <person name="Rokhsar D.S."/>
        </authorList>
    </citation>
    <scope>NUCLEOTIDE SEQUENCE [LARGE SCALE GENOMIC DNA]</scope>
    <source>
        <strain evidence="4">cv. DUN x IM62</strain>
    </source>
</reference>
<sequence length="685" mass="77813">MSFDGDVKQWKCVKGSQVNFQRVSSIVRDIGEPCLHQSPIKINKMLKPDKWQATFDSDGKLFGFRKVLKMIILGGVDPSIRSEVWEFLLGCYSLSSTAEYRSQLRTARRVRYRDLEKQCQMMHSSVGTGSLAYVVGSKVMDMRMSSKEDEGKETEVQSERNSEATSTAKINDDNVLNSKCTDKLNARRKESSSDSGDFVCVRRSTMGGAYDSSGLLPSPDPCDDISPTGHGPDESDFAAESYLDFPALPVLDLFEENTRDRKVLRLHEDKCSTRRKLRYEDEHMHSFQINNNADLVVESHNLPSNDVSLHCNSKSEITHPDIHEYQAEEMIDSLRVSDAPVIPPKYATKPQGASASDDKVSEWLWTLHRIVVDVVRTDSHLEFYEDTKNLARMSDILAVYAWVDPATGYCQGMSDLLSPFVVLFEDNADAFWCFEMLLRRMRENFKMEGPTGVMKQLQALWHILEISDREMFTHLSHIGAESLHFAFRMLLVLFRRELSFNEALRMWEMIWAADFDVSSTVVLDENCPEILAIQLPKETEAESGEESVECNNSVGPKSGCPSKHATVERSISDNTGIRPVATIPFCGLTKTFWSRNDRFQIRTLVSSTRNGDDELPVFCVAAILIMNRQKIVRETHSIDDLIKIFNDNILKIRVKRCVRTAIKLRKKYFNKLIKNRTPASQNGGS</sequence>
<keyword evidence="4" id="KW-1185">Reference proteome</keyword>
<dbReference type="EMBL" id="KI630370">
    <property type="protein sequence ID" value="EYU41048.1"/>
    <property type="molecule type" value="Genomic_DNA"/>
</dbReference>
<dbReference type="SUPFAM" id="SSF47923">
    <property type="entry name" value="Ypt/Rab-GAP domain of gyp1p"/>
    <property type="match status" value="2"/>
</dbReference>
<proteinExistence type="predicted"/>
<dbReference type="eggNOG" id="KOG2197">
    <property type="taxonomic scope" value="Eukaryota"/>
</dbReference>
<dbReference type="Gene3D" id="1.10.472.80">
    <property type="entry name" value="Ypt/Rab-GAP domain of gyp1p, domain 3"/>
    <property type="match status" value="1"/>
</dbReference>
<dbReference type="Gene3D" id="1.10.8.270">
    <property type="entry name" value="putative rabgap domain of human tbc1 domain family member 14 like domains"/>
    <property type="match status" value="1"/>
</dbReference>
<dbReference type="InterPro" id="IPR035969">
    <property type="entry name" value="Rab-GAP_TBC_sf"/>
</dbReference>
<feature type="compositionally biased region" description="Basic and acidic residues" evidence="1">
    <location>
        <begin position="143"/>
        <end position="162"/>
    </location>
</feature>
<accession>A0A022RMN9</accession>
<dbReference type="KEGG" id="egt:105954012"/>
<name>A0A022RMN9_ERYGU</name>
<feature type="region of interest" description="Disordered" evidence="1">
    <location>
        <begin position="143"/>
        <end position="172"/>
    </location>
</feature>
<evidence type="ECO:0000313" key="3">
    <source>
        <dbReference type="EMBL" id="EYU41048.1"/>
    </source>
</evidence>